<protein>
    <submittedName>
        <fullName evidence="8">Membrane protein</fullName>
    </submittedName>
</protein>
<dbReference type="RefSeq" id="WP_161830865.1">
    <property type="nucleotide sequence ID" value="NZ_AP028127.1"/>
</dbReference>
<evidence type="ECO:0000313" key="8">
    <source>
        <dbReference type="EMBL" id="BEH91305.1"/>
    </source>
</evidence>
<dbReference type="InterPro" id="IPR015867">
    <property type="entry name" value="N-reg_PII/ATP_PRibTrfase_C"/>
</dbReference>
<keyword evidence="3 6" id="KW-0812">Transmembrane</keyword>
<evidence type="ECO:0000259" key="7">
    <source>
        <dbReference type="Pfam" id="PF10035"/>
    </source>
</evidence>
<dbReference type="InterPro" id="IPR051461">
    <property type="entry name" value="UPF0750_membrane"/>
</dbReference>
<sequence length="292" mass="32643">MSFAQEERFKRECRSLGMITVGIILFAIGINWFINPSGLYVGGVTGISQIISRLLYSTWGIKINLGLLIWSINIPLLLISYKFIGKRFTYHTLYTVTLMTISLNVIPEISFSDDILLNIVVGGMIYAVGSGTILKYGGSTGGLDIVSQILSMRTHGSFGQYSFSVNCVIITIAGFLDGWEIALYTILLMFVQMQIVDRIHTPHQSYTVFIVTNKQDEVITTLQNRLGRGITIINAEGAYTHQNRSLLMMVVSSYELYIALRLLSEVDPRAFTNVLQSTQIQGNFDRKIVDKA</sequence>
<dbReference type="Proteomes" id="UP001432099">
    <property type="component" value="Chromosome"/>
</dbReference>
<dbReference type="PIRSF" id="PIRSF006483">
    <property type="entry name" value="Membrane_protein_YitT"/>
    <property type="match status" value="1"/>
</dbReference>
<dbReference type="InterPro" id="IPR003740">
    <property type="entry name" value="YitT"/>
</dbReference>
<keyword evidence="5 6" id="KW-0472">Membrane</keyword>
<evidence type="ECO:0000256" key="3">
    <source>
        <dbReference type="ARBA" id="ARBA00022692"/>
    </source>
</evidence>
<gene>
    <name evidence="8" type="ORF">T23_14070</name>
</gene>
<dbReference type="EMBL" id="AP028127">
    <property type="protein sequence ID" value="BEH91305.1"/>
    <property type="molecule type" value="Genomic_DNA"/>
</dbReference>
<name>A0ABN6ZHP3_9FIRM</name>
<feature type="transmembrane region" description="Helical" evidence="6">
    <location>
        <begin position="16"/>
        <end position="34"/>
    </location>
</feature>
<dbReference type="PANTHER" id="PTHR33545:SF5">
    <property type="entry name" value="UPF0750 MEMBRANE PROTEIN YITT"/>
    <property type="match status" value="1"/>
</dbReference>
<evidence type="ECO:0000256" key="1">
    <source>
        <dbReference type="ARBA" id="ARBA00004651"/>
    </source>
</evidence>
<reference evidence="8" key="1">
    <citation type="journal article" date="2024" name="Int. J. Syst. Evol. Microbiol.">
        <title>Turicibacter faecis sp. nov., isolated from faeces of heart failure mouse model.</title>
        <authorList>
            <person name="Imamura Y."/>
            <person name="Motooka D."/>
            <person name="Nakajima Y."/>
            <person name="Ito S."/>
            <person name="Kitakaze M."/>
            <person name="Iida T."/>
            <person name="Nakamura S."/>
        </authorList>
    </citation>
    <scope>NUCLEOTIDE SEQUENCE</scope>
    <source>
        <strain evidence="8">TC023</strain>
    </source>
</reference>
<evidence type="ECO:0000256" key="2">
    <source>
        <dbReference type="ARBA" id="ARBA00022475"/>
    </source>
</evidence>
<organism evidence="8 9">
    <name type="scientific">Turicibacter faecis</name>
    <dbReference type="NCBI Taxonomy" id="2963365"/>
    <lineage>
        <taxon>Bacteria</taxon>
        <taxon>Bacillati</taxon>
        <taxon>Bacillota</taxon>
        <taxon>Erysipelotrichia</taxon>
        <taxon>Erysipelotrichales</taxon>
        <taxon>Turicibacteraceae</taxon>
        <taxon>Turicibacter</taxon>
    </lineage>
</organism>
<evidence type="ECO:0000256" key="6">
    <source>
        <dbReference type="SAM" id="Phobius"/>
    </source>
</evidence>
<feature type="transmembrane region" description="Helical" evidence="6">
    <location>
        <begin position="115"/>
        <end position="137"/>
    </location>
</feature>
<dbReference type="Pfam" id="PF02588">
    <property type="entry name" value="YitT_membrane"/>
    <property type="match status" value="1"/>
</dbReference>
<accession>A0ABN6ZHP3</accession>
<proteinExistence type="predicted"/>
<keyword evidence="2" id="KW-1003">Cell membrane</keyword>
<dbReference type="InterPro" id="IPR019264">
    <property type="entry name" value="DUF2179"/>
</dbReference>
<evidence type="ECO:0000313" key="9">
    <source>
        <dbReference type="Proteomes" id="UP001432099"/>
    </source>
</evidence>
<dbReference type="PANTHER" id="PTHR33545">
    <property type="entry name" value="UPF0750 MEMBRANE PROTEIN YITT-RELATED"/>
    <property type="match status" value="1"/>
</dbReference>
<keyword evidence="9" id="KW-1185">Reference proteome</keyword>
<keyword evidence="4 6" id="KW-1133">Transmembrane helix</keyword>
<evidence type="ECO:0000256" key="5">
    <source>
        <dbReference type="ARBA" id="ARBA00023136"/>
    </source>
</evidence>
<dbReference type="CDD" id="cd16380">
    <property type="entry name" value="YitT_C"/>
    <property type="match status" value="1"/>
</dbReference>
<dbReference type="Pfam" id="PF10035">
    <property type="entry name" value="DUF2179"/>
    <property type="match status" value="1"/>
</dbReference>
<feature type="transmembrane region" description="Helical" evidence="6">
    <location>
        <begin position="54"/>
        <end position="79"/>
    </location>
</feature>
<comment type="subcellular location">
    <subcellularLocation>
        <location evidence="1">Cell membrane</location>
        <topology evidence="1">Multi-pass membrane protein</topology>
    </subcellularLocation>
</comment>
<evidence type="ECO:0000256" key="4">
    <source>
        <dbReference type="ARBA" id="ARBA00022989"/>
    </source>
</evidence>
<feature type="domain" description="DUF2179" evidence="7">
    <location>
        <begin position="228"/>
        <end position="282"/>
    </location>
</feature>
<dbReference type="Gene3D" id="3.30.70.120">
    <property type="match status" value="1"/>
</dbReference>